<proteinExistence type="inferred from homology"/>
<dbReference type="InterPro" id="IPR055133">
    <property type="entry name" value="BT_3657-like_N"/>
</dbReference>
<evidence type="ECO:0000256" key="5">
    <source>
        <dbReference type="ARBA" id="ARBA00022801"/>
    </source>
</evidence>
<dbReference type="InterPro" id="IPR029062">
    <property type="entry name" value="Class_I_gatase-like"/>
</dbReference>
<dbReference type="InterPro" id="IPR017853">
    <property type="entry name" value="GH"/>
</dbReference>
<name>A0A679H6S5_BACT4</name>
<dbReference type="InterPro" id="IPR003476">
    <property type="entry name" value="Glyco_hydro_42"/>
</dbReference>
<dbReference type="Gene3D" id="3.20.20.80">
    <property type="entry name" value="Glycosidases"/>
    <property type="match status" value="1"/>
</dbReference>
<dbReference type="InterPro" id="IPR013739">
    <property type="entry name" value="Beta_galactosidase_C"/>
</dbReference>
<feature type="domain" description="Beta-galactosidase C-terminal" evidence="10">
    <location>
        <begin position="946"/>
        <end position="992"/>
    </location>
</feature>
<dbReference type="Pfam" id="PF08532">
    <property type="entry name" value="Glyco_hydro_42M"/>
    <property type="match status" value="1"/>
</dbReference>
<dbReference type="SUPFAM" id="SSF75005">
    <property type="entry name" value="Arabinanase/levansucrase/invertase"/>
    <property type="match status" value="1"/>
</dbReference>
<dbReference type="PANTHER" id="PTHR36447">
    <property type="entry name" value="BETA-GALACTOSIDASE GANA"/>
    <property type="match status" value="1"/>
</dbReference>
<feature type="domain" description="Beta-galactosidase trimerisation" evidence="9">
    <location>
        <begin position="734"/>
        <end position="938"/>
    </location>
</feature>
<evidence type="ECO:0000313" key="12">
    <source>
        <dbReference type="EMBL" id="BCA48690.1"/>
    </source>
</evidence>
<dbReference type="Gene3D" id="2.115.10.20">
    <property type="entry name" value="Glycosyl hydrolase domain, family 43"/>
    <property type="match status" value="1"/>
</dbReference>
<reference evidence="12 13" key="1">
    <citation type="submission" date="2020-02" db="EMBL/GenBank/DDBJ databases">
        <title>Whole-genome sequencing and comparative analysis of the genomes of Bacteroides thetaiotaomicron and Escherichia coli isolated from a healthy resident in Vietnam.</title>
        <authorList>
            <person name="Mohsin M."/>
            <person name="Tanaka K."/>
            <person name="Kawahara R."/>
            <person name="Kondo S."/>
            <person name="Noguchi H."/>
            <person name="Motooka D."/>
            <person name="Nakamura S."/>
            <person name="Khong D.T."/>
            <person name="Nguyen T.N."/>
            <person name="Tran H.T."/>
            <person name="Yamamoto Y."/>
        </authorList>
    </citation>
    <scope>NUCLEOTIDE SEQUENCE [LARGE SCALE GENOMIC DNA]</scope>
    <source>
        <strain evidence="12 13">F9-2</strain>
    </source>
</reference>
<dbReference type="Pfam" id="PF08533">
    <property type="entry name" value="Glyco_hydro_42C"/>
    <property type="match status" value="1"/>
</dbReference>
<dbReference type="PANTHER" id="PTHR36447:SF2">
    <property type="entry name" value="BETA-GALACTOSIDASE YESZ"/>
    <property type="match status" value="1"/>
</dbReference>
<dbReference type="InterPro" id="IPR013780">
    <property type="entry name" value="Glyco_hydro_b"/>
</dbReference>
<dbReference type="InterPro" id="IPR013529">
    <property type="entry name" value="Glyco_hydro_42_N"/>
</dbReference>
<comment type="similarity">
    <text evidence="2">Belongs to the glycosyl hydrolase 42 family.</text>
</comment>
<feature type="domain" description="Arabinosidase BT-3657-like N-terminal" evidence="11">
    <location>
        <begin position="24"/>
        <end position="111"/>
    </location>
</feature>
<dbReference type="GO" id="GO:0006012">
    <property type="term" value="P:galactose metabolic process"/>
    <property type="evidence" value="ECO:0007669"/>
    <property type="project" value="InterPro"/>
</dbReference>
<dbReference type="SUPFAM" id="SSF51445">
    <property type="entry name" value="(Trans)glycosidases"/>
    <property type="match status" value="1"/>
</dbReference>
<evidence type="ECO:0000256" key="3">
    <source>
        <dbReference type="ARBA" id="ARBA00012756"/>
    </source>
</evidence>
<accession>A0A679H6S5</accession>
<sequence length="993" mass="114134">MKKVFAWMALTLWSVMTIFAGETAYLFSYFINDSKDGLHLAYSYDGLNWTPLNGGRSFLTPSVGKDKLMRDPSICQAPDGTFHMVWTSSWTDRIIGYASSRDLIHWSEQQAIPVMMHEPEAHNCWAPELFYDELSETYYIFWATTIPGRHKEVPTSESEKGLNHRMYYVTTKDFRTFSKTKMFFNPDFSVIDAAIVKDPTQGDLIMVVKNENSNPPEKNLRVTRTKNIAKGFPTKVSAPITGKYWAEGPAPLFVGDALYVYFDKYRDHRYGAVRSLDHGETWEDVSDQVSFPKGIRHGTAFAVDASVVESLVDDRKHQSVKAQTSSWFNDKDLTLTGVYYYPEHWDESQWERDFKKMHELGFEFTHFAEFAWAQLEPEEGRYDFAWLDKAVALAAKYDLKVIMCTSTATPPVWMSRKYPEILLKNEDGTVLDHGARQHASFASPLYRELSYKMIEKLAQHYGNDSRIVGWQLDNEPAVQFDYNPKAEQAFRDYLRAKYNHNIQLLNDAWGTAFWSEAYSSFDEITLPKRVQMFMNHHQILDYRRFAAAQTNDFLNEQCLLIRKYAKNQWITTNYIPNYDEGHIGGSPALDFQSYTRYMVYGDNEGIGRRGYRVGNPLRIAWANDFFRPIQGTYGVMELQPGQVNWGSINPQPLPGAVRLWMWSVFAGGSDFICTYRYRQPLYGTEQYHYGIVGTDGVTVTPGGREYETFIKEIRELRKHYAPRETKPADYLARRTAILFNHENSWSIERQKQNRTWDTFAHIEKYYRTLKSFGAPVDFVSEQKELTEYPVVIAPAYQLADKELVNKWIAYVKNGGNLVLTCRTAQKDRYGRLPEAPFGSMITPLTGNEMNFYDLLLPEDPGTVVMNGKQYAWNTWGEILIPASDSQVWATYANEFYEGGPAVTFRKLGKGTVTYVGVDSHNGALEKDILKKLYAQLQIPVMDLPYGITVEYRNGLGIVLNYSDRSYTFDIPEGSKVLVGTEEIPTAGVLVFSM</sequence>
<dbReference type="Gene3D" id="3.40.50.880">
    <property type="match status" value="1"/>
</dbReference>
<dbReference type="EC" id="3.2.1.23" evidence="3"/>
<dbReference type="AlphaFoldDB" id="A0A679H6S5"/>
<evidence type="ECO:0000256" key="6">
    <source>
        <dbReference type="ARBA" id="ARBA00022833"/>
    </source>
</evidence>
<organism evidence="12 13">
    <name type="scientific">Bacteroides thetaiotaomicron</name>
    <dbReference type="NCBI Taxonomy" id="818"/>
    <lineage>
        <taxon>Bacteria</taxon>
        <taxon>Pseudomonadati</taxon>
        <taxon>Bacteroidota</taxon>
        <taxon>Bacteroidia</taxon>
        <taxon>Bacteroidales</taxon>
        <taxon>Bacteroidaceae</taxon>
        <taxon>Bacteroides</taxon>
    </lineage>
</organism>
<evidence type="ECO:0000313" key="13">
    <source>
        <dbReference type="Proteomes" id="UP000500882"/>
    </source>
</evidence>
<evidence type="ECO:0000256" key="2">
    <source>
        <dbReference type="ARBA" id="ARBA00005940"/>
    </source>
</evidence>
<feature type="domain" description="Glycoside hydrolase family 42 N-terminal" evidence="8">
    <location>
        <begin position="340"/>
        <end position="715"/>
    </location>
</feature>
<evidence type="ECO:0000259" key="8">
    <source>
        <dbReference type="Pfam" id="PF02449"/>
    </source>
</evidence>
<dbReference type="GO" id="GO:0046872">
    <property type="term" value="F:metal ion binding"/>
    <property type="evidence" value="ECO:0007669"/>
    <property type="project" value="UniProtKB-KW"/>
</dbReference>
<dbReference type="CDD" id="cd08983">
    <property type="entry name" value="GH43_Bt3655-like"/>
    <property type="match status" value="1"/>
</dbReference>
<dbReference type="Gene3D" id="2.60.40.1180">
    <property type="entry name" value="Golgi alpha-mannosidase II"/>
    <property type="match status" value="1"/>
</dbReference>
<evidence type="ECO:0000259" key="10">
    <source>
        <dbReference type="Pfam" id="PF08533"/>
    </source>
</evidence>
<evidence type="ECO:0000259" key="11">
    <source>
        <dbReference type="Pfam" id="PF22847"/>
    </source>
</evidence>
<protein>
    <recommendedName>
        <fullName evidence="3">beta-galactosidase</fullName>
        <ecNumber evidence="3">3.2.1.23</ecNumber>
    </recommendedName>
</protein>
<keyword evidence="7" id="KW-0326">Glycosidase</keyword>
<dbReference type="CDD" id="cd03143">
    <property type="entry name" value="A4_beta-galactosidase_middle_domain"/>
    <property type="match status" value="1"/>
</dbReference>
<dbReference type="SUPFAM" id="SSF52317">
    <property type="entry name" value="Class I glutamine amidotransferase-like"/>
    <property type="match status" value="1"/>
</dbReference>
<dbReference type="Proteomes" id="UP000500882">
    <property type="component" value="Chromosome"/>
</dbReference>
<evidence type="ECO:0000256" key="1">
    <source>
        <dbReference type="ARBA" id="ARBA00001412"/>
    </source>
</evidence>
<dbReference type="InterPro" id="IPR013738">
    <property type="entry name" value="Beta_galactosidase_Trimer"/>
</dbReference>
<evidence type="ECO:0000256" key="4">
    <source>
        <dbReference type="ARBA" id="ARBA00022723"/>
    </source>
</evidence>
<dbReference type="Pfam" id="PF02449">
    <property type="entry name" value="Glyco_hydro_42"/>
    <property type="match status" value="1"/>
</dbReference>
<comment type="catalytic activity">
    <reaction evidence="1">
        <text>Hydrolysis of terminal non-reducing beta-D-galactose residues in beta-D-galactosides.</text>
        <dbReference type="EC" id="3.2.1.23"/>
    </reaction>
</comment>
<keyword evidence="6" id="KW-0862">Zinc</keyword>
<dbReference type="EMBL" id="AP022660">
    <property type="protein sequence ID" value="BCA48690.1"/>
    <property type="molecule type" value="Genomic_DNA"/>
</dbReference>
<keyword evidence="5" id="KW-0378">Hydrolase</keyword>
<dbReference type="Pfam" id="PF22847">
    <property type="entry name" value="BT_3657-like_N"/>
    <property type="match status" value="1"/>
</dbReference>
<evidence type="ECO:0000256" key="7">
    <source>
        <dbReference type="ARBA" id="ARBA00023295"/>
    </source>
</evidence>
<dbReference type="GO" id="GO:0009341">
    <property type="term" value="C:beta-galactosidase complex"/>
    <property type="evidence" value="ECO:0007669"/>
    <property type="project" value="InterPro"/>
</dbReference>
<gene>
    <name evidence="12" type="ORF">BatF92_06320</name>
</gene>
<evidence type="ECO:0000259" key="9">
    <source>
        <dbReference type="Pfam" id="PF08532"/>
    </source>
</evidence>
<dbReference type="InterPro" id="IPR023296">
    <property type="entry name" value="Glyco_hydro_beta-prop_sf"/>
</dbReference>
<keyword evidence="4" id="KW-0479">Metal-binding</keyword>
<dbReference type="GO" id="GO:0004565">
    <property type="term" value="F:beta-galactosidase activity"/>
    <property type="evidence" value="ECO:0007669"/>
    <property type="project" value="UniProtKB-EC"/>
</dbReference>